<name>A0ABP0W7K1_9BRYO</name>
<sequence>MAMSFLAWQLASASSHRRARCSVLEIPHRLPTNSFAKVGRAFLYRTDSWVSSTSACCVDGEISCASSFHVLLFVILCLQQIAGWGGVGWSSGRAPSEGLEHSPGIRIASVGRWS</sequence>
<evidence type="ECO:0000313" key="2">
    <source>
        <dbReference type="Proteomes" id="UP001497444"/>
    </source>
</evidence>
<protein>
    <recommendedName>
        <fullName evidence="3">Secreted protein</fullName>
    </recommendedName>
</protein>
<dbReference type="Proteomes" id="UP001497444">
    <property type="component" value="Chromosome 14"/>
</dbReference>
<keyword evidence="2" id="KW-1185">Reference proteome</keyword>
<dbReference type="EMBL" id="OZ020109">
    <property type="protein sequence ID" value="CAK9261853.1"/>
    <property type="molecule type" value="Genomic_DNA"/>
</dbReference>
<evidence type="ECO:0008006" key="3">
    <source>
        <dbReference type="Google" id="ProtNLM"/>
    </source>
</evidence>
<proteinExistence type="predicted"/>
<gene>
    <name evidence="1" type="ORF">CSSPJE1EN1_LOCUS7331</name>
</gene>
<organism evidence="1 2">
    <name type="scientific">Sphagnum jensenii</name>
    <dbReference type="NCBI Taxonomy" id="128206"/>
    <lineage>
        <taxon>Eukaryota</taxon>
        <taxon>Viridiplantae</taxon>
        <taxon>Streptophyta</taxon>
        <taxon>Embryophyta</taxon>
        <taxon>Bryophyta</taxon>
        <taxon>Sphagnophytina</taxon>
        <taxon>Sphagnopsida</taxon>
        <taxon>Sphagnales</taxon>
        <taxon>Sphagnaceae</taxon>
        <taxon>Sphagnum</taxon>
    </lineage>
</organism>
<evidence type="ECO:0000313" key="1">
    <source>
        <dbReference type="EMBL" id="CAK9261853.1"/>
    </source>
</evidence>
<reference evidence="1" key="1">
    <citation type="submission" date="2024-02" db="EMBL/GenBank/DDBJ databases">
        <authorList>
            <consortium name="ELIXIR-Norway"/>
            <consortium name="Elixir Norway"/>
        </authorList>
    </citation>
    <scope>NUCLEOTIDE SEQUENCE</scope>
</reference>
<accession>A0ABP0W7K1</accession>